<dbReference type="Gene3D" id="3.40.50.280">
    <property type="entry name" value="Cobalamin-binding domain"/>
    <property type="match status" value="1"/>
</dbReference>
<reference evidence="7 8" key="1">
    <citation type="submission" date="2017-01" db="EMBL/GenBank/DDBJ databases">
        <authorList>
            <person name="Mah S.A."/>
            <person name="Swanson W.J."/>
            <person name="Moy G.W."/>
            <person name="Vacquier V.D."/>
        </authorList>
    </citation>
    <scope>NUCLEOTIDE SEQUENCE [LARGE SCALE GENOMIC DNA]</scope>
    <source>
        <strain evidence="7 8">RU36E</strain>
    </source>
</reference>
<keyword evidence="3" id="KW-0479">Metal-binding</keyword>
<protein>
    <submittedName>
        <fullName evidence="7">B12 binding domain-containing protein</fullName>
    </submittedName>
</protein>
<evidence type="ECO:0000313" key="7">
    <source>
        <dbReference type="EMBL" id="SIQ53506.1"/>
    </source>
</evidence>
<evidence type="ECO:0000256" key="1">
    <source>
        <dbReference type="ARBA" id="ARBA00001966"/>
    </source>
</evidence>
<evidence type="ECO:0000313" key="8">
    <source>
        <dbReference type="Proteomes" id="UP000185841"/>
    </source>
</evidence>
<dbReference type="Pfam" id="PF02310">
    <property type="entry name" value="B12-binding"/>
    <property type="match status" value="1"/>
</dbReference>
<gene>
    <name evidence="7" type="ORF">SAMN05878282_10560</name>
</gene>
<name>A0A1N6TK89_AQUAC</name>
<sequence>MSHTPLRVALINPPHTAIGSRIPGEHLPPLGLLSIGGPLLDAGFQVQLLDADLENLSLDEIVQRTVAMQPDVLMLGHSGFSSVHVTVVELYRLLKEQLPQLRVVYGCVHPTYHWDEILRDCPQIDFIVRGEGEQTALALVHPHGVAGVVSRGGRIHLFHPAAQAWADPA</sequence>
<organism evidence="7 8">
    <name type="scientific">Aquipseudomonas alcaligenes</name>
    <name type="common">Pseudomonas alcaligenes</name>
    <dbReference type="NCBI Taxonomy" id="43263"/>
    <lineage>
        <taxon>Bacteria</taxon>
        <taxon>Pseudomonadati</taxon>
        <taxon>Pseudomonadota</taxon>
        <taxon>Gammaproteobacteria</taxon>
        <taxon>Pseudomonadales</taxon>
        <taxon>Pseudomonadaceae</taxon>
        <taxon>Aquipseudomonas</taxon>
    </lineage>
</organism>
<keyword evidence="5" id="KW-0411">Iron-sulfur</keyword>
<dbReference type="RefSeq" id="WP_076426765.1">
    <property type="nucleotide sequence ID" value="NZ_FTMP01000005.1"/>
</dbReference>
<keyword evidence="2" id="KW-0949">S-adenosyl-L-methionine</keyword>
<dbReference type="InterPro" id="IPR006158">
    <property type="entry name" value="Cobalamin-bd"/>
</dbReference>
<evidence type="ECO:0000256" key="5">
    <source>
        <dbReference type="ARBA" id="ARBA00023014"/>
    </source>
</evidence>
<dbReference type="PANTHER" id="PTHR43409:SF13">
    <property type="entry name" value="ANAEROBIC MAGNESIUM-PROTOPORPHYRIN IX MONOMETHYL ESTER CYCLASE"/>
    <property type="match status" value="1"/>
</dbReference>
<accession>A0A1N6TK89</accession>
<dbReference type="Proteomes" id="UP000185841">
    <property type="component" value="Unassembled WGS sequence"/>
</dbReference>
<feature type="domain" description="B12-binding" evidence="6">
    <location>
        <begin position="14"/>
        <end position="150"/>
    </location>
</feature>
<dbReference type="GO" id="GO:0046872">
    <property type="term" value="F:metal ion binding"/>
    <property type="evidence" value="ECO:0007669"/>
    <property type="project" value="UniProtKB-KW"/>
</dbReference>
<dbReference type="PROSITE" id="PS51332">
    <property type="entry name" value="B12_BINDING"/>
    <property type="match status" value="1"/>
</dbReference>
<dbReference type="GO" id="GO:0051536">
    <property type="term" value="F:iron-sulfur cluster binding"/>
    <property type="evidence" value="ECO:0007669"/>
    <property type="project" value="UniProtKB-KW"/>
</dbReference>
<dbReference type="CDD" id="cd02068">
    <property type="entry name" value="radical_SAM_B12_BD"/>
    <property type="match status" value="1"/>
</dbReference>
<keyword evidence="4" id="KW-0408">Iron</keyword>
<evidence type="ECO:0000259" key="6">
    <source>
        <dbReference type="PROSITE" id="PS51332"/>
    </source>
</evidence>
<evidence type="ECO:0000256" key="2">
    <source>
        <dbReference type="ARBA" id="ARBA00022691"/>
    </source>
</evidence>
<dbReference type="EMBL" id="FTMP01000005">
    <property type="protein sequence ID" value="SIQ53506.1"/>
    <property type="molecule type" value="Genomic_DNA"/>
</dbReference>
<dbReference type="InterPro" id="IPR051198">
    <property type="entry name" value="BchE-like"/>
</dbReference>
<dbReference type="InterPro" id="IPR036724">
    <property type="entry name" value="Cobalamin-bd_sf"/>
</dbReference>
<evidence type="ECO:0000256" key="4">
    <source>
        <dbReference type="ARBA" id="ARBA00023004"/>
    </source>
</evidence>
<comment type="cofactor">
    <cofactor evidence="1">
        <name>[4Fe-4S] cluster</name>
        <dbReference type="ChEBI" id="CHEBI:49883"/>
    </cofactor>
</comment>
<dbReference type="AlphaFoldDB" id="A0A1N6TK89"/>
<dbReference type="PANTHER" id="PTHR43409">
    <property type="entry name" value="ANAEROBIC MAGNESIUM-PROTOPORPHYRIN IX MONOMETHYL ESTER CYCLASE-RELATED"/>
    <property type="match status" value="1"/>
</dbReference>
<dbReference type="GO" id="GO:0031419">
    <property type="term" value="F:cobalamin binding"/>
    <property type="evidence" value="ECO:0007669"/>
    <property type="project" value="InterPro"/>
</dbReference>
<proteinExistence type="predicted"/>
<dbReference type="GO" id="GO:0005829">
    <property type="term" value="C:cytosol"/>
    <property type="evidence" value="ECO:0007669"/>
    <property type="project" value="TreeGrafter"/>
</dbReference>
<dbReference type="SUPFAM" id="SSF52242">
    <property type="entry name" value="Cobalamin (vitamin B12)-binding domain"/>
    <property type="match status" value="1"/>
</dbReference>
<evidence type="ECO:0000256" key="3">
    <source>
        <dbReference type="ARBA" id="ARBA00022723"/>
    </source>
</evidence>